<evidence type="ECO:0000313" key="2">
    <source>
        <dbReference type="EMBL" id="ETO03916.1"/>
    </source>
</evidence>
<proteinExistence type="predicted"/>
<keyword evidence="3" id="KW-1185">Reference proteome</keyword>
<feature type="non-terminal residue" evidence="2">
    <location>
        <position position="1"/>
    </location>
</feature>
<feature type="region of interest" description="Disordered" evidence="1">
    <location>
        <begin position="100"/>
        <end position="124"/>
    </location>
</feature>
<gene>
    <name evidence="2" type="ORF">RFI_33486</name>
</gene>
<feature type="region of interest" description="Disordered" evidence="1">
    <location>
        <begin position="58"/>
        <end position="85"/>
    </location>
</feature>
<name>X6LRA9_RETFI</name>
<reference evidence="2 3" key="1">
    <citation type="journal article" date="2013" name="Curr. Biol.">
        <title>The Genome of the Foraminiferan Reticulomyxa filosa.</title>
        <authorList>
            <person name="Glockner G."/>
            <person name="Hulsmann N."/>
            <person name="Schleicher M."/>
            <person name="Noegel A.A."/>
            <person name="Eichinger L."/>
            <person name="Gallinger C."/>
            <person name="Pawlowski J."/>
            <person name="Sierra R."/>
            <person name="Euteneuer U."/>
            <person name="Pillet L."/>
            <person name="Moustafa A."/>
            <person name="Platzer M."/>
            <person name="Groth M."/>
            <person name="Szafranski K."/>
            <person name="Schliwa M."/>
        </authorList>
    </citation>
    <scope>NUCLEOTIDE SEQUENCE [LARGE SCALE GENOMIC DNA]</scope>
</reference>
<evidence type="ECO:0000256" key="1">
    <source>
        <dbReference type="SAM" id="MobiDB-lite"/>
    </source>
</evidence>
<sequence length="147" mass="17033">FFFFKKKKKKKKEENERISFQLEQVKQQKQQIEQYFHNKVIKLKQKLRLAYDTIDQAKKDGFLESDPEPDEERSDSDSPIGELGVPITMTPEIGVATITNHPPTKHIHGIGLDEWSPPNGSIDVAETKTEPNFICVNKKKKKKKKKI</sequence>
<organism evidence="2 3">
    <name type="scientific">Reticulomyxa filosa</name>
    <dbReference type="NCBI Taxonomy" id="46433"/>
    <lineage>
        <taxon>Eukaryota</taxon>
        <taxon>Sar</taxon>
        <taxon>Rhizaria</taxon>
        <taxon>Retaria</taxon>
        <taxon>Foraminifera</taxon>
        <taxon>Monothalamids</taxon>
        <taxon>Reticulomyxidae</taxon>
        <taxon>Reticulomyxa</taxon>
    </lineage>
</organism>
<feature type="compositionally biased region" description="Acidic residues" evidence="1">
    <location>
        <begin position="63"/>
        <end position="74"/>
    </location>
</feature>
<dbReference type="EMBL" id="ASPP01031325">
    <property type="protein sequence ID" value="ETO03916.1"/>
    <property type="molecule type" value="Genomic_DNA"/>
</dbReference>
<protein>
    <submittedName>
        <fullName evidence="2">Uncharacterized protein</fullName>
    </submittedName>
</protein>
<dbReference type="AlphaFoldDB" id="X6LRA9"/>
<dbReference type="Proteomes" id="UP000023152">
    <property type="component" value="Unassembled WGS sequence"/>
</dbReference>
<comment type="caution">
    <text evidence="2">The sequence shown here is derived from an EMBL/GenBank/DDBJ whole genome shotgun (WGS) entry which is preliminary data.</text>
</comment>
<evidence type="ECO:0000313" key="3">
    <source>
        <dbReference type="Proteomes" id="UP000023152"/>
    </source>
</evidence>
<accession>X6LRA9</accession>